<evidence type="ECO:0000313" key="2">
    <source>
        <dbReference type="Proteomes" id="UP000058925"/>
    </source>
</evidence>
<proteinExistence type="predicted"/>
<dbReference type="EMBL" id="CP012850">
    <property type="protein sequence ID" value="ALI37809.1"/>
    <property type="molecule type" value="Genomic_DNA"/>
</dbReference>
<name>A0A654M5F0_9ARCH</name>
<keyword evidence="2" id="KW-1185">Reference proteome</keyword>
<dbReference type="AlphaFoldDB" id="A0A654M5F0"/>
<accession>A0A654M5F0</accession>
<dbReference type="Proteomes" id="UP000058925">
    <property type="component" value="Chromosome"/>
</dbReference>
<evidence type="ECO:0000313" key="1">
    <source>
        <dbReference type="EMBL" id="ALI37809.1"/>
    </source>
</evidence>
<reference evidence="2" key="1">
    <citation type="submission" date="2015-10" db="EMBL/GenBank/DDBJ databases">
        <title>Niche specialization of a soil ammonia-oxidizing archaeon, Candidatus Nitrosocosmicus oleophilus.</title>
        <authorList>
            <person name="Jung M.-Y."/>
            <person name="Rhee S.-K."/>
        </authorList>
    </citation>
    <scope>NUCLEOTIDE SEQUENCE [LARGE SCALE GENOMIC DNA]</scope>
    <source>
        <strain evidence="2">MY3</strain>
    </source>
</reference>
<gene>
    <name evidence="1" type="ORF">NMY3_03627</name>
</gene>
<organism evidence="1 2">
    <name type="scientific">Candidatus Nitrosocosmicus oleophilus</name>
    <dbReference type="NCBI Taxonomy" id="1353260"/>
    <lineage>
        <taxon>Archaea</taxon>
        <taxon>Nitrososphaerota</taxon>
        <taxon>Nitrososphaeria</taxon>
        <taxon>Nitrososphaerales</taxon>
        <taxon>Nitrososphaeraceae</taxon>
        <taxon>Candidatus Nitrosocosmicus</taxon>
    </lineage>
</organism>
<sequence length="41" mass="4876">MCKLRYDHCSDETTKYVNLKVSENDVKLKLEVKITKKTLIF</sequence>
<protein>
    <submittedName>
        <fullName evidence="1">Uncharacterized protein</fullName>
    </submittedName>
</protein>
<dbReference type="KEGG" id="taa:NMY3_03627"/>